<organism evidence="2 3">
    <name type="scientific">Labilithrix luteola</name>
    <dbReference type="NCBI Taxonomy" id="1391654"/>
    <lineage>
        <taxon>Bacteria</taxon>
        <taxon>Pseudomonadati</taxon>
        <taxon>Myxococcota</taxon>
        <taxon>Polyangia</taxon>
        <taxon>Polyangiales</taxon>
        <taxon>Labilitrichaceae</taxon>
        <taxon>Labilithrix</taxon>
    </lineage>
</organism>
<evidence type="ECO:0000256" key="1">
    <source>
        <dbReference type="SAM" id="MobiDB-lite"/>
    </source>
</evidence>
<keyword evidence="3" id="KW-1185">Reference proteome</keyword>
<dbReference type="EMBL" id="CP012333">
    <property type="protein sequence ID" value="AKU95023.1"/>
    <property type="molecule type" value="Genomic_DNA"/>
</dbReference>
<proteinExistence type="predicted"/>
<feature type="region of interest" description="Disordered" evidence="1">
    <location>
        <begin position="48"/>
        <end position="83"/>
    </location>
</feature>
<evidence type="ECO:0000313" key="3">
    <source>
        <dbReference type="Proteomes" id="UP000064967"/>
    </source>
</evidence>
<reference evidence="2 3" key="1">
    <citation type="submission" date="2015-08" db="EMBL/GenBank/DDBJ databases">
        <authorList>
            <person name="Babu N.S."/>
            <person name="Beckwith C.J."/>
            <person name="Beseler K.G."/>
            <person name="Brison A."/>
            <person name="Carone J.V."/>
            <person name="Caskin T.P."/>
            <person name="Diamond M."/>
            <person name="Durham M.E."/>
            <person name="Foxe J.M."/>
            <person name="Go M."/>
            <person name="Henderson B.A."/>
            <person name="Jones I.B."/>
            <person name="McGettigan J.A."/>
            <person name="Micheletti S.J."/>
            <person name="Nasrallah M.E."/>
            <person name="Ortiz D."/>
            <person name="Piller C.R."/>
            <person name="Privatt S.R."/>
            <person name="Schneider S.L."/>
            <person name="Sharp S."/>
            <person name="Smith T.C."/>
            <person name="Stanton J.D."/>
            <person name="Ullery H.E."/>
            <person name="Wilson R.J."/>
            <person name="Serrano M.G."/>
            <person name="Buck G."/>
            <person name="Lee V."/>
            <person name="Wang Y."/>
            <person name="Carvalho R."/>
            <person name="Voegtly L."/>
            <person name="Shi R."/>
            <person name="Duckworth R."/>
            <person name="Johnson A."/>
            <person name="Loviza R."/>
            <person name="Walstead R."/>
            <person name="Shah Z."/>
            <person name="Kiflezghi M."/>
            <person name="Wade K."/>
            <person name="Ball S.L."/>
            <person name="Bradley K.W."/>
            <person name="Asai D.J."/>
            <person name="Bowman C.A."/>
            <person name="Russell D.A."/>
            <person name="Pope W.H."/>
            <person name="Jacobs-Sera D."/>
            <person name="Hendrix R.W."/>
            <person name="Hatfull G.F."/>
        </authorList>
    </citation>
    <scope>NUCLEOTIDE SEQUENCE [LARGE SCALE GENOMIC DNA]</scope>
    <source>
        <strain evidence="2 3">DSM 27648</strain>
    </source>
</reference>
<evidence type="ECO:0000313" key="2">
    <source>
        <dbReference type="EMBL" id="AKU95023.1"/>
    </source>
</evidence>
<feature type="compositionally biased region" description="Basic and acidic residues" evidence="1">
    <location>
        <begin position="56"/>
        <end position="69"/>
    </location>
</feature>
<accession>A0A0K1PNB9</accession>
<dbReference type="Proteomes" id="UP000064967">
    <property type="component" value="Chromosome"/>
</dbReference>
<gene>
    <name evidence="2" type="ORF">AKJ09_01687</name>
</gene>
<sequence>MSYVLTMTNSRFGSGGGGGGRFPEPEPCGVCGGDGHIENAWGQRAKCPSCHGSGKRRADTGFHDVTKTKESHHRPTNRAAVVEKQTWPTSAEGMALAKQIKESTTIPDATKERVTREIIEHESTHGQPTKTFLKKVRKETGLIGQKP</sequence>
<feature type="region of interest" description="Disordered" evidence="1">
    <location>
        <begin position="119"/>
        <end position="147"/>
    </location>
</feature>
<protein>
    <submittedName>
        <fullName evidence="2">Uncharacterized protein</fullName>
    </submittedName>
</protein>
<dbReference type="AlphaFoldDB" id="A0A0K1PNB9"/>
<name>A0A0K1PNB9_9BACT</name>
<dbReference type="KEGG" id="llu:AKJ09_01687"/>